<gene>
    <name evidence="2" type="ORF">PCOR1329_LOCUS83180</name>
</gene>
<dbReference type="EMBL" id="CAUYUJ010022032">
    <property type="protein sequence ID" value="CAK0908523.1"/>
    <property type="molecule type" value="Genomic_DNA"/>
</dbReference>
<protein>
    <recommendedName>
        <fullName evidence="4">Steroid 5-alpha reductase C-terminal domain-containing protein</fullName>
    </recommendedName>
</protein>
<feature type="transmembrane region" description="Helical" evidence="1">
    <location>
        <begin position="123"/>
        <end position="143"/>
    </location>
</feature>
<sequence>MDGNFKRGLISNCIALPILFGFGYAIQLQHLAAAALAVNWFVFVVHALPRNSERFFDATGSLTYLIMIGSAVSTSQGCVSRRFVSASMVVVWCIRLGSYLLGRIMKDGKDGRFDEFRKSWLRFLGVWTIQAVWCFFVASPALVMITSEACHTSVSILDCVGWALWLVSFCIEVVADRQKDRFRRDPANKGQFITTGLWAYSRHPNYFGEICMWIGICISGSSCFHGLEWLSWVSPLTTWILLMKVSGVSLLEKSGQERWGKDPKYQHYMDHTPCIVPALRKPPAYPTDGYVPIVG</sequence>
<proteinExistence type="predicted"/>
<evidence type="ECO:0000256" key="1">
    <source>
        <dbReference type="SAM" id="Phobius"/>
    </source>
</evidence>
<evidence type="ECO:0000313" key="3">
    <source>
        <dbReference type="Proteomes" id="UP001189429"/>
    </source>
</evidence>
<organism evidence="2 3">
    <name type="scientific">Prorocentrum cordatum</name>
    <dbReference type="NCBI Taxonomy" id="2364126"/>
    <lineage>
        <taxon>Eukaryota</taxon>
        <taxon>Sar</taxon>
        <taxon>Alveolata</taxon>
        <taxon>Dinophyceae</taxon>
        <taxon>Prorocentrales</taxon>
        <taxon>Prorocentraceae</taxon>
        <taxon>Prorocentrum</taxon>
    </lineage>
</organism>
<feature type="transmembrane region" description="Helical" evidence="1">
    <location>
        <begin position="84"/>
        <end position="102"/>
    </location>
</feature>
<evidence type="ECO:0008006" key="4">
    <source>
        <dbReference type="Google" id="ProtNLM"/>
    </source>
</evidence>
<keyword evidence="1" id="KW-0472">Membrane</keyword>
<feature type="transmembrane region" description="Helical" evidence="1">
    <location>
        <begin position="55"/>
        <end position="72"/>
    </location>
</feature>
<reference evidence="2" key="1">
    <citation type="submission" date="2023-10" db="EMBL/GenBank/DDBJ databases">
        <authorList>
            <person name="Chen Y."/>
            <person name="Shah S."/>
            <person name="Dougan E. K."/>
            <person name="Thang M."/>
            <person name="Chan C."/>
        </authorList>
    </citation>
    <scope>NUCLEOTIDE SEQUENCE [LARGE SCALE GENOMIC DNA]</scope>
</reference>
<keyword evidence="1" id="KW-0812">Transmembrane</keyword>
<feature type="transmembrane region" description="Helical" evidence="1">
    <location>
        <begin position="32"/>
        <end position="48"/>
    </location>
</feature>
<dbReference type="PANTHER" id="PTHR32251">
    <property type="entry name" value="3-OXO-5-ALPHA-STEROID 4-DEHYDROGENASE"/>
    <property type="match status" value="1"/>
</dbReference>
<name>A0ABN9YC91_9DINO</name>
<dbReference type="Proteomes" id="UP001189429">
    <property type="component" value="Unassembled WGS sequence"/>
</dbReference>
<feature type="transmembrane region" description="Helical" evidence="1">
    <location>
        <begin position="155"/>
        <end position="175"/>
    </location>
</feature>
<comment type="caution">
    <text evidence="2">The sequence shown here is derived from an EMBL/GenBank/DDBJ whole genome shotgun (WGS) entry which is preliminary data.</text>
</comment>
<evidence type="ECO:0000313" key="2">
    <source>
        <dbReference type="EMBL" id="CAK0908523.1"/>
    </source>
</evidence>
<keyword evidence="3" id="KW-1185">Reference proteome</keyword>
<dbReference type="Pfam" id="PF06966">
    <property type="entry name" value="DUF1295"/>
    <property type="match status" value="1"/>
</dbReference>
<dbReference type="Gene3D" id="1.20.120.1630">
    <property type="match status" value="1"/>
</dbReference>
<dbReference type="PANTHER" id="PTHR32251:SF17">
    <property type="entry name" value="STEROID 5-ALPHA REDUCTASE C-TERMINAL DOMAIN-CONTAINING PROTEIN"/>
    <property type="match status" value="1"/>
</dbReference>
<dbReference type="InterPro" id="IPR010721">
    <property type="entry name" value="UstE-like"/>
</dbReference>
<accession>A0ABN9YC91</accession>
<feature type="transmembrane region" description="Helical" evidence="1">
    <location>
        <begin position="9"/>
        <end position="26"/>
    </location>
</feature>
<dbReference type="PROSITE" id="PS50244">
    <property type="entry name" value="S5A_REDUCTASE"/>
    <property type="match status" value="1"/>
</dbReference>
<keyword evidence="1" id="KW-1133">Transmembrane helix</keyword>